<dbReference type="SUPFAM" id="SSF117892">
    <property type="entry name" value="Band 7/SPFH domain"/>
    <property type="match status" value="1"/>
</dbReference>
<comment type="subcellular location">
    <subcellularLocation>
        <location evidence="1">Membrane</location>
        <topology evidence="1">Single-pass membrane protein</topology>
    </subcellularLocation>
</comment>
<sequence length="290" mass="33176">MKSNSVFVLVVALIAVWLVSESVYIVKETERAVKLRFGEIVEPDIEPGLHFKIPFVNTVRKFEARLITMDSRPQAFLTLEAKRLIVDSFIKWRVKDVERYYTATSGDENRANSLLSSRIETNLRNQFGERTLNQVVSGEREELMEQVNRALSQVAERELGIEIVDIRIKRIDLPTEVSASVYDRMRSERLRLARELRARGLELAEGIRADADRQRTVITANAFSTAEIIRGEGDAEAANIYANAFSQDAEFYAFVRSLNAYRESFSGQGDILVLEPNSEFFRYLQNPSIR</sequence>
<evidence type="ECO:0000313" key="8">
    <source>
        <dbReference type="EMBL" id="KDE40573.1"/>
    </source>
</evidence>
<feature type="domain" description="Band 7" evidence="7">
    <location>
        <begin position="21"/>
        <end position="185"/>
    </location>
</feature>
<dbReference type="OrthoDB" id="9812991at2"/>
<accession>A0A063Y2N6</accession>
<comment type="caution">
    <text evidence="8">The sequence shown here is derived from an EMBL/GenBank/DDBJ whole genome shotgun (WGS) entry which is preliminary data.</text>
</comment>
<keyword evidence="5" id="KW-0472">Membrane</keyword>
<dbReference type="Pfam" id="PF01145">
    <property type="entry name" value="Band_7"/>
    <property type="match status" value="1"/>
</dbReference>
<keyword evidence="4" id="KW-1133">Transmembrane helix</keyword>
<dbReference type="InterPro" id="IPR001107">
    <property type="entry name" value="Band_7"/>
</dbReference>
<protein>
    <recommendedName>
        <fullName evidence="6">Protein HflC</fullName>
    </recommendedName>
</protein>
<dbReference type="PIRSF" id="PIRSF005651">
    <property type="entry name" value="HflC"/>
    <property type="match status" value="1"/>
</dbReference>
<dbReference type="InterPro" id="IPR036013">
    <property type="entry name" value="Band_7/SPFH_dom_sf"/>
</dbReference>
<evidence type="ECO:0000256" key="1">
    <source>
        <dbReference type="ARBA" id="ARBA00004167"/>
    </source>
</evidence>
<dbReference type="PANTHER" id="PTHR42911:SF1">
    <property type="entry name" value="MODULATOR OF FTSH PROTEASE HFLC"/>
    <property type="match status" value="1"/>
</dbReference>
<gene>
    <name evidence="8" type="ORF">ADINL_1165</name>
</gene>
<dbReference type="STRING" id="267850.ADINL_1165"/>
<organism evidence="8 9">
    <name type="scientific">Nitrincola lacisaponensis</name>
    <dbReference type="NCBI Taxonomy" id="267850"/>
    <lineage>
        <taxon>Bacteria</taxon>
        <taxon>Pseudomonadati</taxon>
        <taxon>Pseudomonadota</taxon>
        <taxon>Gammaproteobacteria</taxon>
        <taxon>Oceanospirillales</taxon>
        <taxon>Oceanospirillaceae</taxon>
        <taxon>Nitrincola</taxon>
    </lineage>
</organism>
<evidence type="ECO:0000256" key="3">
    <source>
        <dbReference type="ARBA" id="ARBA00022692"/>
    </source>
</evidence>
<evidence type="ECO:0000259" key="7">
    <source>
        <dbReference type="SMART" id="SM00244"/>
    </source>
</evidence>
<dbReference type="AlphaFoldDB" id="A0A063Y2N6"/>
<dbReference type="Gene3D" id="3.30.479.30">
    <property type="entry name" value="Band 7 domain"/>
    <property type="match status" value="1"/>
</dbReference>
<dbReference type="EMBL" id="JMSZ01000016">
    <property type="protein sequence ID" value="KDE40573.1"/>
    <property type="molecule type" value="Genomic_DNA"/>
</dbReference>
<evidence type="ECO:0000313" key="9">
    <source>
        <dbReference type="Proteomes" id="UP000027318"/>
    </source>
</evidence>
<reference evidence="8 9" key="1">
    <citation type="journal article" date="2005" name="Int. J. Syst. Evol. Microbiol.">
        <title>Nitrincola lacisaponensis gen. nov., sp. nov., a novel alkaliphilic bacterium isolated from an alkaline, saline lake.</title>
        <authorList>
            <person name="Dimitriu P.A."/>
            <person name="Shukla S.K."/>
            <person name="Conradt J."/>
            <person name="Marquez M.C."/>
            <person name="Ventosa A."/>
            <person name="Maglia A."/>
            <person name="Peyton B.M."/>
            <person name="Pinkart H.C."/>
            <person name="Mormile M.R."/>
        </authorList>
    </citation>
    <scope>NUCLEOTIDE SEQUENCE [LARGE SCALE GENOMIC DNA]</scope>
    <source>
        <strain evidence="8 9">4CA</strain>
    </source>
</reference>
<name>A0A063Y2N6_9GAMM</name>
<dbReference type="CDD" id="cd03405">
    <property type="entry name" value="SPFH_HflC"/>
    <property type="match status" value="1"/>
</dbReference>
<dbReference type="Proteomes" id="UP000027318">
    <property type="component" value="Unassembled WGS sequence"/>
</dbReference>
<comment type="similarity">
    <text evidence="2 6">Belongs to the band 7/mec-2 family. HflC subfamily.</text>
</comment>
<dbReference type="InterPro" id="IPR010200">
    <property type="entry name" value="HflC"/>
</dbReference>
<dbReference type="NCBIfam" id="TIGR01932">
    <property type="entry name" value="hflC"/>
    <property type="match status" value="2"/>
</dbReference>
<comment type="function">
    <text evidence="6">HflC and HflK could regulate a protease.</text>
</comment>
<dbReference type="GO" id="GO:0016020">
    <property type="term" value="C:membrane"/>
    <property type="evidence" value="ECO:0007669"/>
    <property type="project" value="UniProtKB-SubCell"/>
</dbReference>
<proteinExistence type="inferred from homology"/>
<evidence type="ECO:0000256" key="2">
    <source>
        <dbReference type="ARBA" id="ARBA00007862"/>
    </source>
</evidence>
<evidence type="ECO:0000256" key="6">
    <source>
        <dbReference type="PIRNR" id="PIRNR005651"/>
    </source>
</evidence>
<keyword evidence="9" id="KW-1185">Reference proteome</keyword>
<dbReference type="SMART" id="SM00244">
    <property type="entry name" value="PHB"/>
    <property type="match status" value="1"/>
</dbReference>
<dbReference type="RefSeq" id="WP_036544798.1">
    <property type="nucleotide sequence ID" value="NZ_JBKBNO010000001.1"/>
</dbReference>
<evidence type="ECO:0000256" key="4">
    <source>
        <dbReference type="ARBA" id="ARBA00022989"/>
    </source>
</evidence>
<dbReference type="PATRIC" id="fig|267850.7.peg.1159"/>
<evidence type="ECO:0000256" key="5">
    <source>
        <dbReference type="ARBA" id="ARBA00023136"/>
    </source>
</evidence>
<dbReference type="PANTHER" id="PTHR42911">
    <property type="entry name" value="MODULATOR OF FTSH PROTEASE HFLC"/>
    <property type="match status" value="1"/>
</dbReference>
<keyword evidence="3" id="KW-0812">Transmembrane</keyword>